<dbReference type="RefSeq" id="WP_280761675.1">
    <property type="nucleotide sequence ID" value="NZ_JARXVC010000009.1"/>
</dbReference>
<organism evidence="2 3">
    <name type="scientific">Prescottella agglutinans</name>
    <dbReference type="NCBI Taxonomy" id="1644129"/>
    <lineage>
        <taxon>Bacteria</taxon>
        <taxon>Bacillati</taxon>
        <taxon>Actinomycetota</taxon>
        <taxon>Actinomycetes</taxon>
        <taxon>Mycobacteriales</taxon>
        <taxon>Nocardiaceae</taxon>
        <taxon>Prescottella</taxon>
    </lineage>
</organism>
<name>A0ABT6MDJ3_9NOCA</name>
<sequence length="342" mass="35357">MARSGWAVKVGSRLKKRAMAVGFAVLAIFGVVQMSGTSAAFSDAAVAQSSFSSGVFYPTPLVQNISCSTRYVWGEARTVADISWSSPPTSQLRPGQSYIYRIKVVQDTDNSNVTVDTTTTGISYTLTNDGNRAGKGWYVRVFTVNGPAESPGWQSQGVQMASGGLNVQKCTGNNDGQPNPAGLAAAPDQAAARVANLATEPSATTATPTTSVTSAAPTTTGSTTSPPTTTMPPVTTAESSTSPPTTSTSPTSAESSTTTSSTPATTTPPPETTVGRPVALPDGGTAQLVDDDGRKVLIRKGSEEVCRVSVDESDELSLADDTLWLTTGTTKRLVDIETCAIE</sequence>
<reference evidence="2 3" key="1">
    <citation type="submission" date="2023-04" db="EMBL/GenBank/DDBJ databases">
        <title>Forest soil microbial communities from Buena Vista Peninsula, Colon Province, Panama.</title>
        <authorList>
            <person name="Bouskill N."/>
        </authorList>
    </citation>
    <scope>NUCLEOTIDE SEQUENCE [LARGE SCALE GENOMIC DNA]</scope>
    <source>
        <strain evidence="2 3">CFH S0262</strain>
    </source>
</reference>
<evidence type="ECO:0000313" key="2">
    <source>
        <dbReference type="EMBL" id="MDH6282367.1"/>
    </source>
</evidence>
<feature type="compositionally biased region" description="Low complexity" evidence="1">
    <location>
        <begin position="181"/>
        <end position="265"/>
    </location>
</feature>
<comment type="caution">
    <text evidence="2">The sequence shown here is derived from an EMBL/GenBank/DDBJ whole genome shotgun (WGS) entry which is preliminary data.</text>
</comment>
<dbReference type="Proteomes" id="UP001160334">
    <property type="component" value="Unassembled WGS sequence"/>
</dbReference>
<evidence type="ECO:0008006" key="4">
    <source>
        <dbReference type="Google" id="ProtNLM"/>
    </source>
</evidence>
<evidence type="ECO:0000256" key="1">
    <source>
        <dbReference type="SAM" id="MobiDB-lite"/>
    </source>
</evidence>
<gene>
    <name evidence="2" type="ORF">M2280_003595</name>
</gene>
<evidence type="ECO:0000313" key="3">
    <source>
        <dbReference type="Proteomes" id="UP001160334"/>
    </source>
</evidence>
<keyword evidence="3" id="KW-1185">Reference proteome</keyword>
<feature type="region of interest" description="Disordered" evidence="1">
    <location>
        <begin position="170"/>
        <end position="288"/>
    </location>
</feature>
<proteinExistence type="predicted"/>
<accession>A0ABT6MDJ3</accession>
<dbReference type="EMBL" id="JARXVC010000009">
    <property type="protein sequence ID" value="MDH6282367.1"/>
    <property type="molecule type" value="Genomic_DNA"/>
</dbReference>
<protein>
    <recommendedName>
        <fullName evidence="4">Fibronectin type-III domain-containing protein</fullName>
    </recommendedName>
</protein>